<evidence type="ECO:0000256" key="4">
    <source>
        <dbReference type="ARBA" id="ARBA00022840"/>
    </source>
</evidence>
<name>A0A178INN8_9BACT</name>
<dbReference type="Pfam" id="PF00005">
    <property type="entry name" value="ABC_tran"/>
    <property type="match status" value="1"/>
</dbReference>
<accession>A0A178INN8</accession>
<dbReference type="PANTHER" id="PTHR43117:SF4">
    <property type="entry name" value="OSMOPROTECTANT IMPORT ATP-BINDING PROTEIN OSMV"/>
    <property type="match status" value="1"/>
</dbReference>
<dbReference type="PROSITE" id="PS50893">
    <property type="entry name" value="ABC_TRANSPORTER_2"/>
    <property type="match status" value="1"/>
</dbReference>
<keyword evidence="3" id="KW-0547">Nucleotide-binding</keyword>
<gene>
    <name evidence="6" type="ORF">AW736_03510</name>
</gene>
<comment type="caution">
    <text evidence="6">The sequence shown here is derived from an EMBL/GenBank/DDBJ whole genome shotgun (WGS) entry which is preliminary data.</text>
</comment>
<comment type="similarity">
    <text evidence="1">Belongs to the ABC transporter superfamily.</text>
</comment>
<evidence type="ECO:0000259" key="5">
    <source>
        <dbReference type="PROSITE" id="PS50893"/>
    </source>
</evidence>
<keyword evidence="4" id="KW-0067">ATP-binding</keyword>
<dbReference type="SUPFAM" id="SSF52540">
    <property type="entry name" value="P-loop containing nucleoside triphosphate hydrolases"/>
    <property type="match status" value="1"/>
</dbReference>
<dbReference type="GO" id="GO:0005524">
    <property type="term" value="F:ATP binding"/>
    <property type="evidence" value="ECO:0007669"/>
    <property type="project" value="UniProtKB-KW"/>
</dbReference>
<feature type="domain" description="ABC transporter" evidence="5">
    <location>
        <begin position="2"/>
        <end position="236"/>
    </location>
</feature>
<dbReference type="GO" id="GO:0016887">
    <property type="term" value="F:ATP hydrolysis activity"/>
    <property type="evidence" value="ECO:0007669"/>
    <property type="project" value="InterPro"/>
</dbReference>
<evidence type="ECO:0000313" key="6">
    <source>
        <dbReference type="EMBL" id="OAM91388.1"/>
    </source>
</evidence>
<keyword evidence="2" id="KW-0813">Transport</keyword>
<dbReference type="STRING" id="1184151.AW736_03510"/>
<dbReference type="PROSITE" id="PS00211">
    <property type="entry name" value="ABC_TRANSPORTER_1"/>
    <property type="match status" value="1"/>
</dbReference>
<dbReference type="InterPro" id="IPR017871">
    <property type="entry name" value="ABC_transporter-like_CS"/>
</dbReference>
<keyword evidence="7" id="KW-1185">Reference proteome</keyword>
<dbReference type="InterPro" id="IPR003593">
    <property type="entry name" value="AAA+_ATPase"/>
</dbReference>
<dbReference type="SMART" id="SM00382">
    <property type="entry name" value="AAA"/>
    <property type="match status" value="1"/>
</dbReference>
<dbReference type="InterPro" id="IPR027417">
    <property type="entry name" value="P-loop_NTPase"/>
</dbReference>
<dbReference type="EMBL" id="LRRQ01000029">
    <property type="protein sequence ID" value="OAM91388.1"/>
    <property type="molecule type" value="Genomic_DNA"/>
</dbReference>
<organism evidence="6 7">
    <name type="scientific">Termitidicoccus mucosus</name>
    <dbReference type="NCBI Taxonomy" id="1184151"/>
    <lineage>
        <taxon>Bacteria</taxon>
        <taxon>Pseudomonadati</taxon>
        <taxon>Verrucomicrobiota</taxon>
        <taxon>Opitutia</taxon>
        <taxon>Opitutales</taxon>
        <taxon>Opitutaceae</taxon>
        <taxon>Termitidicoccus</taxon>
    </lineage>
</organism>
<dbReference type="InterPro" id="IPR003439">
    <property type="entry name" value="ABC_transporter-like_ATP-bd"/>
</dbReference>
<dbReference type="AlphaFoldDB" id="A0A178INN8"/>
<evidence type="ECO:0000256" key="1">
    <source>
        <dbReference type="ARBA" id="ARBA00005417"/>
    </source>
</evidence>
<protein>
    <submittedName>
        <fullName evidence="6">ABC transporter</fullName>
    </submittedName>
</protein>
<sequence length="260" mass="28006">MLDTLEILPGRDKSGAPERHALCLRPGDIVALVGPTGAGKSRLLADIECLAQGDTPTGRVVRVNGRAPDPESRFSGEGKIVAQITQNMNFIMDLPVAAFLRLHAESRALPPHEAESAVRRVLESAVGMAGEPFGPETELTQLSGGQSRALMIADAAFLSPKPVILIDEIENAGVDRTRALELFTDQGKIVLLSTHDPLLALSGTCRLVIRNGAVSDVIEPTAAEKENHRRLVHLDKQLGALREALRHGRRIEQPLVFPTP</sequence>
<proteinExistence type="inferred from homology"/>
<reference evidence="6 7" key="1">
    <citation type="submission" date="2016-01" db="EMBL/GenBank/DDBJ databases">
        <title>High potential of lignocellulose degradation of a new Verrucomicrobia species.</title>
        <authorList>
            <person name="Wang Y."/>
            <person name="Shi Y."/>
            <person name="Qiu Z."/>
            <person name="Liu S."/>
            <person name="Yang H."/>
        </authorList>
    </citation>
    <scope>NUCLEOTIDE SEQUENCE [LARGE SCALE GENOMIC DNA]</scope>
    <source>
        <strain evidence="6 7">TSB47</strain>
    </source>
</reference>
<dbReference type="Gene3D" id="3.40.50.300">
    <property type="entry name" value="P-loop containing nucleotide triphosphate hydrolases"/>
    <property type="match status" value="1"/>
</dbReference>
<evidence type="ECO:0000256" key="2">
    <source>
        <dbReference type="ARBA" id="ARBA00022448"/>
    </source>
</evidence>
<evidence type="ECO:0000313" key="7">
    <source>
        <dbReference type="Proteomes" id="UP000078486"/>
    </source>
</evidence>
<dbReference type="Proteomes" id="UP000078486">
    <property type="component" value="Unassembled WGS sequence"/>
</dbReference>
<evidence type="ECO:0000256" key="3">
    <source>
        <dbReference type="ARBA" id="ARBA00022741"/>
    </source>
</evidence>
<dbReference type="PANTHER" id="PTHR43117">
    <property type="entry name" value="OSMOPROTECTANT IMPORT ATP-BINDING PROTEIN OSMV"/>
    <property type="match status" value="1"/>
</dbReference>